<dbReference type="AlphaFoldDB" id="A0A161SEZ4"/>
<keyword evidence="2" id="KW-1185">Reference proteome</keyword>
<evidence type="ECO:0000313" key="1">
    <source>
        <dbReference type="EMBL" id="KZE79505.1"/>
    </source>
</evidence>
<organism evidence="1 2">
    <name type="scientific">Myroides marinus</name>
    <dbReference type="NCBI Taxonomy" id="703342"/>
    <lineage>
        <taxon>Bacteria</taxon>
        <taxon>Pseudomonadati</taxon>
        <taxon>Bacteroidota</taxon>
        <taxon>Flavobacteriia</taxon>
        <taxon>Flavobacteriales</taxon>
        <taxon>Flavobacteriaceae</taxon>
        <taxon>Myroides</taxon>
    </lineage>
</organism>
<dbReference type="SUPFAM" id="SSF53098">
    <property type="entry name" value="Ribonuclease H-like"/>
    <property type="match status" value="1"/>
</dbReference>
<dbReference type="InterPro" id="IPR036397">
    <property type="entry name" value="RNaseH_sf"/>
</dbReference>
<reference evidence="1 2" key="1">
    <citation type="submission" date="2016-01" db="EMBL/GenBank/DDBJ databases">
        <title>Whole genome sequencing of Myroides marinus L41.</title>
        <authorList>
            <person name="Hong K.W."/>
        </authorList>
    </citation>
    <scope>NUCLEOTIDE SEQUENCE [LARGE SCALE GENOMIC DNA]</scope>
    <source>
        <strain evidence="1 2">L41</strain>
    </source>
</reference>
<dbReference type="RefSeq" id="WP_038987792.1">
    <property type="nucleotide sequence ID" value="NZ_JWJO01000065.1"/>
</dbReference>
<dbReference type="EMBL" id="LQNU01000060">
    <property type="protein sequence ID" value="KZE79505.1"/>
    <property type="molecule type" value="Genomic_DNA"/>
</dbReference>
<gene>
    <name evidence="1" type="ORF">AV926_11870</name>
</gene>
<dbReference type="GO" id="GO:0003676">
    <property type="term" value="F:nucleic acid binding"/>
    <property type="evidence" value="ECO:0007669"/>
    <property type="project" value="InterPro"/>
</dbReference>
<name>A0A161SEZ4_9FLAO</name>
<sequence length="370" mass="44270">MKYFYDTEFLEGSQTKRFLGVPIGKTKPTIDLISIGIVSEDNREYYAVSKDFNLDEAWNRYDEKVIPTYGDMRNLYPEGKKVKEYWIRENVLMPIFFDLAMREFHDIHFKDDWYHNEELVTLDVFKSHKSWPTNIKWFKKLLFKYGKTSKQIVDDLLRFISPDVIHYNQFGAYKRTKPELYGYYSDYDHVVLCWLFGKMKDLPEFMPKFTLDVNQLKKDIQKLTPIKLEDYKGYPKNKNCHNALEDARWTKKLFEFLYVDNDLKSSDTRRKGKSTRTIDFAIQALFSRGEIIVPSQITINEFLKGELRGYNQIGIEYIIDQDFDNNHKVQKYLLDDILKRLSFEHSITINKEQIDVDFQKGIIRLVNFKR</sequence>
<evidence type="ECO:0000313" key="2">
    <source>
        <dbReference type="Proteomes" id="UP000076630"/>
    </source>
</evidence>
<dbReference type="Proteomes" id="UP000076630">
    <property type="component" value="Unassembled WGS sequence"/>
</dbReference>
<protein>
    <submittedName>
        <fullName evidence="1">Uncharacterized protein</fullName>
    </submittedName>
</protein>
<comment type="caution">
    <text evidence="1">The sequence shown here is derived from an EMBL/GenBank/DDBJ whole genome shotgun (WGS) entry which is preliminary data.</text>
</comment>
<accession>A0A161SEZ4</accession>
<dbReference type="Gene3D" id="3.30.420.10">
    <property type="entry name" value="Ribonuclease H-like superfamily/Ribonuclease H"/>
    <property type="match status" value="1"/>
</dbReference>
<dbReference type="OrthoDB" id="4640719at2"/>
<proteinExistence type="predicted"/>
<dbReference type="InterPro" id="IPR012337">
    <property type="entry name" value="RNaseH-like_sf"/>
</dbReference>